<accession>A0A6B2LWS6</accession>
<dbReference type="EMBL" id="GIBP01012494">
    <property type="protein sequence ID" value="NDV41463.1"/>
    <property type="molecule type" value="Transcribed_RNA"/>
</dbReference>
<dbReference type="AlphaFoldDB" id="A0A6B2LWS6"/>
<reference evidence="1" key="1">
    <citation type="journal article" date="2020" name="J. Eukaryot. Microbiol.">
        <title>De novo Sequencing, Assembly and Annotation of the Transcriptome for the Free-Living Testate Amoeba Arcella intermedia.</title>
        <authorList>
            <person name="Ribeiro G.M."/>
            <person name="Porfirio-Sousa A.L."/>
            <person name="Maurer-Alcala X.X."/>
            <person name="Katz L.A."/>
            <person name="Lahr D.J.G."/>
        </authorList>
    </citation>
    <scope>NUCLEOTIDE SEQUENCE</scope>
</reference>
<evidence type="ECO:0000313" key="1">
    <source>
        <dbReference type="EMBL" id="NDV41463.1"/>
    </source>
</evidence>
<protein>
    <submittedName>
        <fullName evidence="1">Uncharacterized protein</fullName>
    </submittedName>
</protein>
<organism evidence="1">
    <name type="scientific">Arcella intermedia</name>
    <dbReference type="NCBI Taxonomy" id="1963864"/>
    <lineage>
        <taxon>Eukaryota</taxon>
        <taxon>Amoebozoa</taxon>
        <taxon>Tubulinea</taxon>
        <taxon>Elardia</taxon>
        <taxon>Arcellinida</taxon>
        <taxon>Sphaerothecina</taxon>
        <taxon>Arcellidae</taxon>
        <taxon>Arcella</taxon>
    </lineage>
</organism>
<name>A0A6B2LWS6_9EUKA</name>
<sequence>MGLCFHFERLSSVFLSSLKSNLNPPTTKGVFGTW</sequence>
<proteinExistence type="predicted"/>